<dbReference type="Proteomes" id="UP000410492">
    <property type="component" value="Unassembled WGS sequence"/>
</dbReference>
<dbReference type="AlphaFoldDB" id="A0A653BP31"/>
<sequence length="74" mass="8380">QKRGGQGINEVGYGARISDFVNSWINIIHSEVALSWIQVYKSPVLDSIAQSRPPTASWSASERHFIDIEIDYFK</sequence>
<feature type="non-terminal residue" evidence="1">
    <location>
        <position position="1"/>
    </location>
</feature>
<organism evidence="1 2">
    <name type="scientific">Callosobruchus maculatus</name>
    <name type="common">Southern cowpea weevil</name>
    <name type="synonym">Pulse bruchid</name>
    <dbReference type="NCBI Taxonomy" id="64391"/>
    <lineage>
        <taxon>Eukaryota</taxon>
        <taxon>Metazoa</taxon>
        <taxon>Ecdysozoa</taxon>
        <taxon>Arthropoda</taxon>
        <taxon>Hexapoda</taxon>
        <taxon>Insecta</taxon>
        <taxon>Pterygota</taxon>
        <taxon>Neoptera</taxon>
        <taxon>Endopterygota</taxon>
        <taxon>Coleoptera</taxon>
        <taxon>Polyphaga</taxon>
        <taxon>Cucujiformia</taxon>
        <taxon>Chrysomeloidea</taxon>
        <taxon>Chrysomelidae</taxon>
        <taxon>Bruchinae</taxon>
        <taxon>Bruchini</taxon>
        <taxon>Callosobruchus</taxon>
    </lineage>
</organism>
<evidence type="ECO:0000313" key="1">
    <source>
        <dbReference type="EMBL" id="VEN37368.1"/>
    </source>
</evidence>
<keyword evidence="2" id="KW-1185">Reference proteome</keyword>
<proteinExistence type="predicted"/>
<gene>
    <name evidence="1" type="ORF">CALMAC_LOCUS2641</name>
</gene>
<protein>
    <submittedName>
        <fullName evidence="1">Uncharacterized protein</fullName>
    </submittedName>
</protein>
<reference evidence="1 2" key="1">
    <citation type="submission" date="2019-01" db="EMBL/GenBank/DDBJ databases">
        <authorList>
            <person name="Sayadi A."/>
        </authorList>
    </citation>
    <scope>NUCLEOTIDE SEQUENCE [LARGE SCALE GENOMIC DNA]</scope>
</reference>
<evidence type="ECO:0000313" key="2">
    <source>
        <dbReference type="Proteomes" id="UP000410492"/>
    </source>
</evidence>
<dbReference type="EMBL" id="CAACVG010003269">
    <property type="protein sequence ID" value="VEN37368.1"/>
    <property type="molecule type" value="Genomic_DNA"/>
</dbReference>
<name>A0A653BP31_CALMS</name>
<accession>A0A653BP31</accession>